<dbReference type="PIRSF" id="PIRSF002741">
    <property type="entry name" value="MppA"/>
    <property type="match status" value="1"/>
</dbReference>
<evidence type="ECO:0000313" key="7">
    <source>
        <dbReference type="EMBL" id="SEQ76762.1"/>
    </source>
</evidence>
<dbReference type="InterPro" id="IPR000914">
    <property type="entry name" value="SBP_5_dom"/>
</dbReference>
<dbReference type="InterPro" id="IPR039424">
    <property type="entry name" value="SBP_5"/>
</dbReference>
<accession>A0A1H9IQJ6</accession>
<dbReference type="Pfam" id="PF00496">
    <property type="entry name" value="SBP_bac_5"/>
    <property type="match status" value="1"/>
</dbReference>
<dbReference type="EMBL" id="FOET01000015">
    <property type="protein sequence ID" value="SEQ76762.1"/>
    <property type="molecule type" value="Genomic_DNA"/>
</dbReference>
<dbReference type="GO" id="GO:1904680">
    <property type="term" value="F:peptide transmembrane transporter activity"/>
    <property type="evidence" value="ECO:0007669"/>
    <property type="project" value="TreeGrafter"/>
</dbReference>
<dbReference type="GO" id="GO:0015833">
    <property type="term" value="P:peptide transport"/>
    <property type="evidence" value="ECO:0007669"/>
    <property type="project" value="TreeGrafter"/>
</dbReference>
<dbReference type="Gene3D" id="3.10.105.10">
    <property type="entry name" value="Dipeptide-binding Protein, Domain 3"/>
    <property type="match status" value="1"/>
</dbReference>
<feature type="domain" description="Solute-binding protein family 5" evidence="6">
    <location>
        <begin position="86"/>
        <end position="447"/>
    </location>
</feature>
<keyword evidence="8" id="KW-1185">Reference proteome</keyword>
<gene>
    <name evidence="7" type="ORF">SAMN05216481_1153</name>
</gene>
<dbReference type="STRING" id="403935.SAMN05216481_1153"/>
<evidence type="ECO:0000256" key="3">
    <source>
        <dbReference type="ARBA" id="ARBA00022448"/>
    </source>
</evidence>
<dbReference type="AlphaFoldDB" id="A0A1H9IQJ6"/>
<dbReference type="PANTHER" id="PTHR30290">
    <property type="entry name" value="PERIPLASMIC BINDING COMPONENT OF ABC TRANSPORTER"/>
    <property type="match status" value="1"/>
</dbReference>
<evidence type="ECO:0000256" key="2">
    <source>
        <dbReference type="ARBA" id="ARBA00005695"/>
    </source>
</evidence>
<comment type="subcellular location">
    <subcellularLocation>
        <location evidence="1">Cell envelope</location>
    </subcellularLocation>
</comment>
<keyword evidence="3" id="KW-0813">Transport</keyword>
<comment type="similarity">
    <text evidence="2">Belongs to the bacterial solute-binding protein 5 family.</text>
</comment>
<feature type="signal peptide" evidence="5">
    <location>
        <begin position="1"/>
        <end position="21"/>
    </location>
</feature>
<dbReference type="Gene3D" id="3.40.190.10">
    <property type="entry name" value="Periplasmic binding protein-like II"/>
    <property type="match status" value="1"/>
</dbReference>
<dbReference type="GO" id="GO:0030313">
    <property type="term" value="C:cell envelope"/>
    <property type="evidence" value="ECO:0007669"/>
    <property type="project" value="UniProtKB-SubCell"/>
</dbReference>
<dbReference type="PANTHER" id="PTHR30290:SF10">
    <property type="entry name" value="PERIPLASMIC OLIGOPEPTIDE-BINDING PROTEIN-RELATED"/>
    <property type="match status" value="1"/>
</dbReference>
<evidence type="ECO:0000256" key="4">
    <source>
        <dbReference type="ARBA" id="ARBA00022729"/>
    </source>
</evidence>
<feature type="chain" id="PRO_5038640847" evidence="5">
    <location>
        <begin position="22"/>
        <end position="532"/>
    </location>
</feature>
<dbReference type="Gene3D" id="3.90.76.10">
    <property type="entry name" value="Dipeptide-binding Protein, Domain 1"/>
    <property type="match status" value="1"/>
</dbReference>
<dbReference type="GO" id="GO:0042597">
    <property type="term" value="C:periplasmic space"/>
    <property type="evidence" value="ECO:0007669"/>
    <property type="project" value="UniProtKB-ARBA"/>
</dbReference>
<evidence type="ECO:0000313" key="8">
    <source>
        <dbReference type="Proteomes" id="UP000199055"/>
    </source>
</evidence>
<dbReference type="FunFam" id="3.10.105.10:FF:000012">
    <property type="entry name" value="Peptide/nickel transport system substrate-binding protein"/>
    <property type="match status" value="1"/>
</dbReference>
<organism evidence="7 8">
    <name type="scientific">Streptomyces radiopugnans</name>
    <dbReference type="NCBI Taxonomy" id="403935"/>
    <lineage>
        <taxon>Bacteria</taxon>
        <taxon>Bacillati</taxon>
        <taxon>Actinomycetota</taxon>
        <taxon>Actinomycetes</taxon>
        <taxon>Kitasatosporales</taxon>
        <taxon>Streptomycetaceae</taxon>
        <taxon>Streptomyces</taxon>
    </lineage>
</organism>
<evidence type="ECO:0000256" key="1">
    <source>
        <dbReference type="ARBA" id="ARBA00004196"/>
    </source>
</evidence>
<reference evidence="7 8" key="1">
    <citation type="submission" date="2016-10" db="EMBL/GenBank/DDBJ databases">
        <authorList>
            <person name="de Groot N.N."/>
        </authorList>
    </citation>
    <scope>NUCLEOTIDE SEQUENCE [LARGE SCALE GENOMIC DNA]</scope>
    <source>
        <strain evidence="7 8">CGMCC 4.3519</strain>
    </source>
</reference>
<dbReference type="GO" id="GO:0043190">
    <property type="term" value="C:ATP-binding cassette (ABC) transporter complex"/>
    <property type="evidence" value="ECO:0007669"/>
    <property type="project" value="InterPro"/>
</dbReference>
<sequence length="532" mass="58362">MNRKTLLLPAVAGLLAPLLVACGNDSADGGNGGTIVVGTTDRIEATEKAPAPLDPAAVYDVSTWNVFRNTFQTLLRLPRAGGQPEAEAAEECGFADQRSTQYRCTLREGLTFSNGHELTAEDVVFSVNRMLGIDDPGGPASLLSNLDRVEAPSENEVVFHLRKPDATFPHKLATPAAAILDSEVYPADELYEGYGITGSGPYVLESFDAEGGRAVLARNEAYKGDLELRNGRVELRFFDDSQAMEKALRDGDIDVMNRSLSPEQIDRLGSDKGDGIDVVEMSGQEIRYLVFATDDPVAGRKAVRQAVAQTVDRGELVRDVYERTAEPLYSIVPSGLTGHHNSFFNTYGEPDAKAARATLERAGVDTPVELELTYTTDHYGPATAEEFKVLAEQLNDSGLFRATVKGVPWKTYRPASAEQKYAVYGMGWFPDFPDPDNFVAPFFAEDNFLGSPYENNEIREQLIPRTRVKEQRDQAVDDFVRVQDIVAKEVPVLPLWQGKQYVAARDGVTGVEWALNSSSVLQLWELGRGVQD</sequence>
<name>A0A1H9IQJ6_9ACTN</name>
<evidence type="ECO:0000256" key="5">
    <source>
        <dbReference type="SAM" id="SignalP"/>
    </source>
</evidence>
<protein>
    <submittedName>
        <fullName evidence="7">Peptide/nickel transport system substrate-binding protein</fullName>
    </submittedName>
</protein>
<dbReference type="PROSITE" id="PS51257">
    <property type="entry name" value="PROKAR_LIPOPROTEIN"/>
    <property type="match status" value="1"/>
</dbReference>
<dbReference type="RefSeq" id="WP_093662333.1">
    <property type="nucleotide sequence ID" value="NZ_FOET01000015.1"/>
</dbReference>
<dbReference type="InterPro" id="IPR030678">
    <property type="entry name" value="Peptide/Ni-bd"/>
</dbReference>
<proteinExistence type="inferred from homology"/>
<evidence type="ECO:0000259" key="6">
    <source>
        <dbReference type="Pfam" id="PF00496"/>
    </source>
</evidence>
<keyword evidence="4 5" id="KW-0732">Signal</keyword>
<dbReference type="Proteomes" id="UP000199055">
    <property type="component" value="Unassembled WGS sequence"/>
</dbReference>
<dbReference type="SUPFAM" id="SSF53850">
    <property type="entry name" value="Periplasmic binding protein-like II"/>
    <property type="match status" value="1"/>
</dbReference>